<evidence type="ECO:0008006" key="4">
    <source>
        <dbReference type="Google" id="ProtNLM"/>
    </source>
</evidence>
<evidence type="ECO:0000313" key="3">
    <source>
        <dbReference type="Proteomes" id="UP000308530"/>
    </source>
</evidence>
<dbReference type="Proteomes" id="UP000308530">
    <property type="component" value="Chromosome"/>
</dbReference>
<sequence>MKNRKRKDENITMNGLHEGKASTALVMYAGDEAAVNQEQQRRLDEIADMVVSANISSTECAFIYGKCFAEAKAILAKKEFGKWLKGVSRYTVRSAWNFILVHERLSEHREVLVNAGLATTELFELAKGEPQAVSQLADRIGHGERFNRTQIRSLLGIQNRAEKKSQSAILIGGEVGLQAVVQAKIAHDMAKFRKLMASILREVELALQPLELGKSVIKSHLRISILQECRDASTLIDVIASPMTLQIQTRLYPGHLPEDTPWGRVQRLLHLMAFEDKWPVRSDFVPWLQDEVLPLLKFAVHGDPLPETFIGSTSQAETTTVVAEREVTQSAEVAADDDRITVAAPPLDPIDTVPAEELKSVET</sequence>
<dbReference type="EMBL" id="CP058350">
    <property type="protein sequence ID" value="QLF68195.1"/>
    <property type="molecule type" value="Genomic_DNA"/>
</dbReference>
<gene>
    <name evidence="2" type="ORF">FE840_000690</name>
</gene>
<evidence type="ECO:0000313" key="2">
    <source>
        <dbReference type="EMBL" id="QLF68195.1"/>
    </source>
</evidence>
<protein>
    <recommendedName>
        <fullName evidence="4">DUF3102 domain-containing protein</fullName>
    </recommendedName>
</protein>
<accession>A0ABX6QI41</accession>
<reference evidence="2 3" key="1">
    <citation type="submission" date="2020-06" db="EMBL/GenBank/DDBJ databases">
        <title>Genome sequence of Rhizobium sp strain ADMK78.</title>
        <authorList>
            <person name="Rahi P."/>
        </authorList>
    </citation>
    <scope>NUCLEOTIDE SEQUENCE [LARGE SCALE GENOMIC DNA]</scope>
    <source>
        <strain evidence="2 3">ADMK78</strain>
    </source>
</reference>
<keyword evidence="3" id="KW-1185">Reference proteome</keyword>
<name>A0ABX6QI41_9HYPH</name>
<feature type="region of interest" description="Disordered" evidence="1">
    <location>
        <begin position="337"/>
        <end position="363"/>
    </location>
</feature>
<evidence type="ECO:0000256" key="1">
    <source>
        <dbReference type="SAM" id="MobiDB-lite"/>
    </source>
</evidence>
<proteinExistence type="predicted"/>
<organism evidence="2 3">
    <name type="scientific">Peteryoungia desertarenae</name>
    <dbReference type="NCBI Taxonomy" id="1813451"/>
    <lineage>
        <taxon>Bacteria</taxon>
        <taxon>Pseudomonadati</taxon>
        <taxon>Pseudomonadota</taxon>
        <taxon>Alphaproteobacteria</taxon>
        <taxon>Hyphomicrobiales</taxon>
        <taxon>Rhizobiaceae</taxon>
        <taxon>Peteryoungia</taxon>
    </lineage>
</organism>
<dbReference type="RefSeq" id="WP_171033732.1">
    <property type="nucleotide sequence ID" value="NZ_CP058350.1"/>
</dbReference>